<accession>A0ABV2PT08</accession>
<name>A0ABV2PT08_9GAMM</name>
<organism evidence="2 3">
    <name type="scientific">Rhodanobacter soli</name>
    <dbReference type="NCBI Taxonomy" id="590609"/>
    <lineage>
        <taxon>Bacteria</taxon>
        <taxon>Pseudomonadati</taxon>
        <taxon>Pseudomonadota</taxon>
        <taxon>Gammaproteobacteria</taxon>
        <taxon>Lysobacterales</taxon>
        <taxon>Rhodanobacteraceae</taxon>
        <taxon>Rhodanobacter</taxon>
    </lineage>
</organism>
<evidence type="ECO:0000313" key="2">
    <source>
        <dbReference type="EMBL" id="MET4568150.1"/>
    </source>
</evidence>
<feature type="transmembrane region" description="Helical" evidence="1">
    <location>
        <begin position="115"/>
        <end position="139"/>
    </location>
</feature>
<proteinExistence type="predicted"/>
<dbReference type="Proteomes" id="UP001549251">
    <property type="component" value="Unassembled WGS sequence"/>
</dbReference>
<evidence type="ECO:0000313" key="3">
    <source>
        <dbReference type="Proteomes" id="UP001549251"/>
    </source>
</evidence>
<sequence length="238" mass="26082">MVAVPESRRPGALQRLYRWAAIVAALVVFAGFAQTYYLKAWFGTPTLPTLVHVHGLVMSTWFVVFATQVWLVESHRIRLHRRLGLFGAALVVLIPILGIATAIEGARRHAGPPGIPPLIFLSVPIFDILVFAGIAGSGLLLRRRSDFHRRLMLLATLGILTAAIARLPLDFIRHGGPLVFFGLADLLILACIAIDTIRQRRLHPAFGWGAAVIIVSQPLRLWLAGTPAWMAFAGWLVG</sequence>
<keyword evidence="1" id="KW-1133">Transmembrane helix</keyword>
<protein>
    <recommendedName>
        <fullName evidence="4">Adenylate cyclase</fullName>
    </recommendedName>
</protein>
<keyword evidence="1" id="KW-0472">Membrane</keyword>
<keyword evidence="1" id="KW-0812">Transmembrane</keyword>
<feature type="transmembrane region" description="Helical" evidence="1">
    <location>
        <begin position="50"/>
        <end position="71"/>
    </location>
</feature>
<dbReference type="EMBL" id="JBEPSD010000001">
    <property type="protein sequence ID" value="MET4568150.1"/>
    <property type="molecule type" value="Genomic_DNA"/>
</dbReference>
<reference evidence="2 3" key="1">
    <citation type="submission" date="2024-06" db="EMBL/GenBank/DDBJ databases">
        <title>Sorghum-associated microbial communities from plants grown in Nebraska, USA.</title>
        <authorList>
            <person name="Schachtman D."/>
        </authorList>
    </citation>
    <scope>NUCLEOTIDE SEQUENCE [LARGE SCALE GENOMIC DNA]</scope>
    <source>
        <strain evidence="2 3">1757</strain>
    </source>
</reference>
<evidence type="ECO:0008006" key="4">
    <source>
        <dbReference type="Google" id="ProtNLM"/>
    </source>
</evidence>
<gene>
    <name evidence="2" type="ORF">ABIE04_000477</name>
</gene>
<keyword evidence="3" id="KW-1185">Reference proteome</keyword>
<feature type="transmembrane region" description="Helical" evidence="1">
    <location>
        <begin position="175"/>
        <end position="194"/>
    </location>
</feature>
<comment type="caution">
    <text evidence="2">The sequence shown here is derived from an EMBL/GenBank/DDBJ whole genome shotgun (WGS) entry which is preliminary data.</text>
</comment>
<feature type="transmembrane region" description="Helical" evidence="1">
    <location>
        <begin position="16"/>
        <end position="38"/>
    </location>
</feature>
<feature type="transmembrane region" description="Helical" evidence="1">
    <location>
        <begin position="151"/>
        <end position="169"/>
    </location>
</feature>
<dbReference type="RefSeq" id="WP_354546990.1">
    <property type="nucleotide sequence ID" value="NZ_JBEPSD010000001.1"/>
</dbReference>
<evidence type="ECO:0000256" key="1">
    <source>
        <dbReference type="SAM" id="Phobius"/>
    </source>
</evidence>
<feature type="transmembrane region" description="Helical" evidence="1">
    <location>
        <begin position="83"/>
        <end position="103"/>
    </location>
</feature>
<feature type="transmembrane region" description="Helical" evidence="1">
    <location>
        <begin position="206"/>
        <end position="232"/>
    </location>
</feature>